<reference evidence="2 3" key="1">
    <citation type="submission" date="2018-06" db="EMBL/GenBank/DDBJ databases">
        <title>Complete Genomes of Monosporascus.</title>
        <authorList>
            <person name="Robinson A.J."/>
            <person name="Natvig D.O."/>
        </authorList>
    </citation>
    <scope>NUCLEOTIDE SEQUENCE [LARGE SCALE GENOMIC DNA]</scope>
    <source>
        <strain evidence="2 3">CBS 609.92</strain>
    </source>
</reference>
<dbReference type="Proteomes" id="UP000294003">
    <property type="component" value="Unassembled WGS sequence"/>
</dbReference>
<organism evidence="2 3">
    <name type="scientific">Monosporascus cannonballus</name>
    <dbReference type="NCBI Taxonomy" id="155416"/>
    <lineage>
        <taxon>Eukaryota</taxon>
        <taxon>Fungi</taxon>
        <taxon>Dikarya</taxon>
        <taxon>Ascomycota</taxon>
        <taxon>Pezizomycotina</taxon>
        <taxon>Sordariomycetes</taxon>
        <taxon>Xylariomycetidae</taxon>
        <taxon>Xylariales</taxon>
        <taxon>Xylariales incertae sedis</taxon>
        <taxon>Monosporascus</taxon>
    </lineage>
</organism>
<gene>
    <name evidence="2" type="ORF">DL762_001364</name>
</gene>
<evidence type="ECO:0000313" key="3">
    <source>
        <dbReference type="Proteomes" id="UP000294003"/>
    </source>
</evidence>
<protein>
    <submittedName>
        <fullName evidence="2">Uncharacterized protein</fullName>
    </submittedName>
</protein>
<accession>A0ABY0HGC8</accession>
<name>A0ABY0HGC8_9PEZI</name>
<evidence type="ECO:0000313" key="2">
    <source>
        <dbReference type="EMBL" id="RYO92873.1"/>
    </source>
</evidence>
<feature type="region of interest" description="Disordered" evidence="1">
    <location>
        <begin position="44"/>
        <end position="67"/>
    </location>
</feature>
<comment type="caution">
    <text evidence="2">The sequence shown here is derived from an EMBL/GenBank/DDBJ whole genome shotgun (WGS) entry which is preliminary data.</text>
</comment>
<dbReference type="EMBL" id="QJNS01000023">
    <property type="protein sequence ID" value="RYO92873.1"/>
    <property type="molecule type" value="Genomic_DNA"/>
</dbReference>
<keyword evidence="3" id="KW-1185">Reference proteome</keyword>
<evidence type="ECO:0000256" key="1">
    <source>
        <dbReference type="SAM" id="MobiDB-lite"/>
    </source>
</evidence>
<proteinExistence type="predicted"/>
<sequence length="89" mass="9220">MKSNDPKGVSTSGRAAGATLASAKFMRKHQLLFSKIASRRALEGSGAGKGLAGPSPMLSGNPSGIPVRGNHARIKKDETTWNAIHLLGP</sequence>